<gene>
    <name evidence="2" type="ORF">VISI1226_11956</name>
</gene>
<dbReference type="SUPFAM" id="SSF52091">
    <property type="entry name" value="SpoIIaa-like"/>
    <property type="match status" value="1"/>
</dbReference>
<feature type="domain" description="STAS" evidence="1">
    <location>
        <begin position="1"/>
        <end position="86"/>
    </location>
</feature>
<dbReference type="AlphaFoldDB" id="E8M3J0"/>
<organism evidence="2 3">
    <name type="scientific">Vibrio sinaloensis DSM 21326</name>
    <dbReference type="NCBI Taxonomy" id="945550"/>
    <lineage>
        <taxon>Bacteria</taxon>
        <taxon>Pseudomonadati</taxon>
        <taxon>Pseudomonadota</taxon>
        <taxon>Gammaproteobacteria</taxon>
        <taxon>Vibrionales</taxon>
        <taxon>Vibrionaceae</taxon>
        <taxon>Vibrio</taxon>
        <taxon>Vibrio oreintalis group</taxon>
    </lineage>
</organism>
<reference evidence="2 3" key="1">
    <citation type="journal article" date="2012" name="Int. J. Syst. Evol. Microbiol.">
        <title>Vibrio caribbeanicus sp. nov., isolated from the marine sponge Scleritoderma cyanea.</title>
        <authorList>
            <person name="Hoffmann M."/>
            <person name="Monday S.R."/>
            <person name="Allard M.W."/>
            <person name="Strain E.A."/>
            <person name="Whittaker P."/>
            <person name="Naum M."/>
            <person name="McCarthy P.J."/>
            <person name="Lopez J.V."/>
            <person name="Fischer M."/>
            <person name="Brown E.W."/>
        </authorList>
    </citation>
    <scope>NUCLEOTIDE SEQUENCE [LARGE SCALE GENOMIC DNA]</scope>
    <source>
        <strain evidence="3">DSMZ 21326</strain>
    </source>
</reference>
<proteinExistence type="predicted"/>
<dbReference type="Proteomes" id="UP000006228">
    <property type="component" value="Unassembled WGS sequence"/>
</dbReference>
<evidence type="ECO:0000313" key="2">
    <source>
        <dbReference type="EMBL" id="EGA71496.1"/>
    </source>
</evidence>
<dbReference type="eggNOG" id="COG1366">
    <property type="taxonomic scope" value="Bacteria"/>
</dbReference>
<protein>
    <submittedName>
        <fullName evidence="2">Anti-anti-sigma regulatory factor</fullName>
    </submittedName>
</protein>
<dbReference type="InterPro" id="IPR036513">
    <property type="entry name" value="STAS_dom_sf"/>
</dbReference>
<evidence type="ECO:0000259" key="1">
    <source>
        <dbReference type="PROSITE" id="PS50801"/>
    </source>
</evidence>
<sequence length="103" mass="11349">MECLLPETLDISTVLDSASRYKEWLAEDNQLHIDASQVSRVDAAGLQALASLFLSAKKHQIEIQLIQPTQILVDAIGILSLDDQIGWNCELGEEKHDENSSCG</sequence>
<comment type="caution">
    <text evidence="2">The sequence shown here is derived from an EMBL/GenBank/DDBJ whole genome shotgun (WGS) entry which is preliminary data.</text>
</comment>
<dbReference type="PANTHER" id="PTHR35849">
    <property type="entry name" value="BLR2341 PROTEIN"/>
    <property type="match status" value="1"/>
</dbReference>
<dbReference type="InterPro" id="IPR002645">
    <property type="entry name" value="STAS_dom"/>
</dbReference>
<dbReference type="PANTHER" id="PTHR35849:SF2">
    <property type="entry name" value="BLR2341 PROTEIN"/>
    <property type="match status" value="1"/>
</dbReference>
<dbReference type="GeneID" id="95568018"/>
<evidence type="ECO:0000313" key="3">
    <source>
        <dbReference type="Proteomes" id="UP000006228"/>
    </source>
</evidence>
<accession>E8M3J0</accession>
<dbReference type="RefSeq" id="WP_008074110.1">
    <property type="nucleotide sequence ID" value="NZ_AEVT01000018.1"/>
</dbReference>
<dbReference type="InterPro" id="IPR058548">
    <property type="entry name" value="MlaB-like_STAS"/>
</dbReference>
<dbReference type="PROSITE" id="PS50801">
    <property type="entry name" value="STAS"/>
    <property type="match status" value="1"/>
</dbReference>
<dbReference type="Gene3D" id="3.30.750.24">
    <property type="entry name" value="STAS domain"/>
    <property type="match status" value="1"/>
</dbReference>
<dbReference type="InterPro" id="IPR052746">
    <property type="entry name" value="MlaB_ABC_Transporter"/>
</dbReference>
<dbReference type="Pfam" id="PF13466">
    <property type="entry name" value="STAS_2"/>
    <property type="match status" value="1"/>
</dbReference>
<dbReference type="EMBL" id="AEVT01000018">
    <property type="protein sequence ID" value="EGA71496.1"/>
    <property type="molecule type" value="Genomic_DNA"/>
</dbReference>
<name>E8M3J0_PHOS4</name>
<dbReference type="OrthoDB" id="5876963at2"/>